<evidence type="ECO:0000256" key="1">
    <source>
        <dbReference type="SAM" id="Phobius"/>
    </source>
</evidence>
<organism evidence="2">
    <name type="scientific">uncultured Aureispira sp</name>
    <dbReference type="NCBI Taxonomy" id="1331704"/>
    <lineage>
        <taxon>Bacteria</taxon>
        <taxon>Pseudomonadati</taxon>
        <taxon>Bacteroidota</taxon>
        <taxon>Saprospiria</taxon>
        <taxon>Saprospirales</taxon>
        <taxon>Saprospiraceae</taxon>
        <taxon>Aureispira</taxon>
        <taxon>environmental samples</taxon>
    </lineage>
</organism>
<evidence type="ECO:0000313" key="2">
    <source>
        <dbReference type="EMBL" id="CAA6820083.1"/>
    </source>
</evidence>
<dbReference type="AlphaFoldDB" id="A0A6S6TV36"/>
<keyword evidence="1" id="KW-0472">Membrane</keyword>
<gene>
    <name evidence="2" type="ORF">HELGO_WM44769</name>
</gene>
<sequence>MLKETPEKQANSFVHLLKRLPIQDVFLFGGILLFFVVASLGYGSNSSLSASATVLEGRFDALHKNKMYKDIGYSYDLLLLGSSQKYIITADYANCLDVELFDAAVKKGDVLSITTEDKNQALVLSIKKEATTLMDINCVDTKTEHISIYVPLLIAICIVLIWWLRRKVKQDRAATETDAL</sequence>
<proteinExistence type="predicted"/>
<accession>A0A6S6TV36</accession>
<feature type="transmembrane region" description="Helical" evidence="1">
    <location>
        <begin position="146"/>
        <end position="164"/>
    </location>
</feature>
<name>A0A6S6TV36_9BACT</name>
<dbReference type="EMBL" id="CACVAQ010000281">
    <property type="protein sequence ID" value="CAA6820083.1"/>
    <property type="molecule type" value="Genomic_DNA"/>
</dbReference>
<reference evidence="2" key="1">
    <citation type="submission" date="2020-01" db="EMBL/GenBank/DDBJ databases">
        <authorList>
            <person name="Meier V. D."/>
            <person name="Meier V D."/>
        </authorList>
    </citation>
    <scope>NUCLEOTIDE SEQUENCE</scope>
    <source>
        <strain evidence="2">HLG_WM_MAG_10</strain>
    </source>
</reference>
<keyword evidence="1" id="KW-1133">Transmembrane helix</keyword>
<keyword evidence="1" id="KW-0812">Transmembrane</keyword>
<feature type="transmembrane region" description="Helical" evidence="1">
    <location>
        <begin position="25"/>
        <end position="43"/>
    </location>
</feature>
<protein>
    <submittedName>
        <fullName evidence="2">Uncharacterized protein</fullName>
    </submittedName>
</protein>